<evidence type="ECO:0000313" key="7">
    <source>
        <dbReference type="EMBL" id="AGB50098.1"/>
    </source>
</evidence>
<comment type="similarity">
    <text evidence="1 5">Belongs to the eukaryotic ribosomal protein eL30 family.</text>
</comment>
<organism evidence="7 8">
    <name type="scientific">Methanomethylovorans hollandica (strain DSM 15978 / NBRC 107637 / DMS1)</name>
    <dbReference type="NCBI Taxonomy" id="867904"/>
    <lineage>
        <taxon>Archaea</taxon>
        <taxon>Methanobacteriati</taxon>
        <taxon>Methanobacteriota</taxon>
        <taxon>Stenosarchaea group</taxon>
        <taxon>Methanomicrobia</taxon>
        <taxon>Methanosarcinales</taxon>
        <taxon>Methanosarcinaceae</taxon>
        <taxon>Methanomethylovorans</taxon>
    </lineage>
</organism>
<dbReference type="InterPro" id="IPR029064">
    <property type="entry name" value="Ribosomal_eL30-like_sf"/>
</dbReference>
<keyword evidence="8" id="KW-1185">Reference proteome</keyword>
<dbReference type="GO" id="GO:0003723">
    <property type="term" value="F:RNA binding"/>
    <property type="evidence" value="ECO:0007669"/>
    <property type="project" value="InterPro"/>
</dbReference>
<evidence type="ECO:0000256" key="4">
    <source>
        <dbReference type="ARBA" id="ARBA00035231"/>
    </source>
</evidence>
<dbReference type="STRING" id="867904.Metho_1922"/>
<keyword evidence="2 5" id="KW-0689">Ribosomal protein</keyword>
<feature type="domain" description="Ribosomal protein eL8/eL30/eS12/Gadd45" evidence="6">
    <location>
        <begin position="5"/>
        <end position="92"/>
    </location>
</feature>
<dbReference type="Pfam" id="PF01248">
    <property type="entry name" value="Ribosomal_L7Ae"/>
    <property type="match status" value="1"/>
</dbReference>
<dbReference type="GeneID" id="14406435"/>
<reference evidence="8" key="1">
    <citation type="submission" date="2012-02" db="EMBL/GenBank/DDBJ databases">
        <title>Complete sequence of chromosome of Methanomethylovorans hollandica DSM 15978.</title>
        <authorList>
            <person name="Lucas S."/>
            <person name="Copeland A."/>
            <person name="Lapidus A."/>
            <person name="Glavina del Rio T."/>
            <person name="Dalin E."/>
            <person name="Tice H."/>
            <person name="Bruce D."/>
            <person name="Goodwin L."/>
            <person name="Pitluck S."/>
            <person name="Peters L."/>
            <person name="Mikhailova N."/>
            <person name="Held B."/>
            <person name="Kyrpides N."/>
            <person name="Mavromatis K."/>
            <person name="Ivanova N."/>
            <person name="Brettin T."/>
            <person name="Detter J.C."/>
            <person name="Han C."/>
            <person name="Larimer F."/>
            <person name="Land M."/>
            <person name="Hauser L."/>
            <person name="Markowitz V."/>
            <person name="Cheng J.-F."/>
            <person name="Hugenholtz P."/>
            <person name="Woyke T."/>
            <person name="Wu D."/>
            <person name="Spring S."/>
            <person name="Schroeder M."/>
            <person name="Brambilla E."/>
            <person name="Klenk H.-P."/>
            <person name="Eisen J.A."/>
        </authorList>
    </citation>
    <scope>NUCLEOTIDE SEQUENCE [LARGE SCALE GENOMIC DNA]</scope>
    <source>
        <strain evidence="8">DSM 15978 / NBRC 107637 / DMS1</strain>
    </source>
</reference>
<dbReference type="AlphaFoldDB" id="L0L119"/>
<evidence type="ECO:0000259" key="6">
    <source>
        <dbReference type="Pfam" id="PF01248"/>
    </source>
</evidence>
<dbReference type="NCBIfam" id="NF002172">
    <property type="entry name" value="PRK01018.1"/>
    <property type="match status" value="1"/>
</dbReference>
<accession>L0L119</accession>
<dbReference type="HOGENOM" id="CLU_130502_1_0_2"/>
<proteinExistence type="inferred from homology"/>
<dbReference type="InterPro" id="IPR022991">
    <property type="entry name" value="Ribosomal_eL30_CS"/>
</dbReference>
<dbReference type="Gene3D" id="3.30.1330.30">
    <property type="match status" value="1"/>
</dbReference>
<dbReference type="InterPro" id="IPR039109">
    <property type="entry name" value="Ribosomal_eL30-like"/>
</dbReference>
<sequence length="95" mass="9737">MAINIDKALIKAIRTGKVVIGSKSTIIAAVSGKAKIVVLASNCPTEIRAQIESTDVPVLNYSGTNMELGPVCGKPFVIAALAILETGESDILAAA</sequence>
<dbReference type="HAMAP" id="MF_00481">
    <property type="entry name" value="Ribosomal_eL30"/>
    <property type="match status" value="1"/>
</dbReference>
<dbReference type="SUPFAM" id="SSF55315">
    <property type="entry name" value="L30e-like"/>
    <property type="match status" value="1"/>
</dbReference>
<dbReference type="EMBL" id="CP003362">
    <property type="protein sequence ID" value="AGB50098.1"/>
    <property type="molecule type" value="Genomic_DNA"/>
</dbReference>
<name>L0L119_METHD</name>
<dbReference type="InterPro" id="IPR004038">
    <property type="entry name" value="Ribosomal_eL8/eL30/eS12/Gad45"/>
</dbReference>
<dbReference type="GO" id="GO:0022625">
    <property type="term" value="C:cytosolic large ribosomal subunit"/>
    <property type="evidence" value="ECO:0007669"/>
    <property type="project" value="InterPro"/>
</dbReference>
<dbReference type="GO" id="GO:0006412">
    <property type="term" value="P:translation"/>
    <property type="evidence" value="ECO:0007669"/>
    <property type="project" value="UniProtKB-UniRule"/>
</dbReference>
<dbReference type="PROSITE" id="PS00993">
    <property type="entry name" value="RIBOSOMAL_L30E_2"/>
    <property type="match status" value="1"/>
</dbReference>
<dbReference type="RefSeq" id="WP_015325263.1">
    <property type="nucleotide sequence ID" value="NC_019977.1"/>
</dbReference>
<evidence type="ECO:0000313" key="8">
    <source>
        <dbReference type="Proteomes" id="UP000010866"/>
    </source>
</evidence>
<evidence type="ECO:0000256" key="5">
    <source>
        <dbReference type="HAMAP-Rule" id="MF_00481"/>
    </source>
</evidence>
<evidence type="ECO:0000256" key="2">
    <source>
        <dbReference type="ARBA" id="ARBA00022980"/>
    </source>
</evidence>
<dbReference type="InterPro" id="IPR000231">
    <property type="entry name" value="Ribosomal_eL30"/>
</dbReference>
<dbReference type="KEGG" id="mhz:Metho_1922"/>
<dbReference type="Proteomes" id="UP000010866">
    <property type="component" value="Chromosome"/>
</dbReference>
<dbReference type="OrthoDB" id="10759at2157"/>
<dbReference type="GO" id="GO:0003735">
    <property type="term" value="F:structural constituent of ribosome"/>
    <property type="evidence" value="ECO:0007669"/>
    <property type="project" value="InterPro"/>
</dbReference>
<gene>
    <name evidence="5" type="primary">rpl30e</name>
    <name evidence="7" type="ordered locus">Metho_1922</name>
</gene>
<evidence type="ECO:0000256" key="3">
    <source>
        <dbReference type="ARBA" id="ARBA00023274"/>
    </source>
</evidence>
<protein>
    <recommendedName>
        <fullName evidence="4 5">Large ribosomal subunit protein eL30</fullName>
    </recommendedName>
</protein>
<evidence type="ECO:0000256" key="1">
    <source>
        <dbReference type="ARBA" id="ARBA00007326"/>
    </source>
</evidence>
<dbReference type="PANTHER" id="PTHR11449">
    <property type="entry name" value="RIBOSOMAL PROTEIN L30"/>
    <property type="match status" value="1"/>
</dbReference>
<keyword evidence="3 5" id="KW-0687">Ribonucleoprotein</keyword>